<sequence length="117" mass="12906">MPSYVYEYKGFYSNIDKFPALDTYHSCELSMAIATYNKSTIAPVISSQIATPSQRQGAWTAFAQDLVHGQRKYGLIRGYARNGSSLNVSRANNSAFLTYEGIRANATACGSFFPEIV</sequence>
<name>R4XG00_TAPDE</name>
<proteinExistence type="predicted"/>
<reference evidence="1 2" key="1">
    <citation type="journal article" date="2013" name="MBio">
        <title>Genome sequencing of the plant pathogen Taphrina deformans, the causal agent of peach leaf curl.</title>
        <authorList>
            <person name="Cisse O.H."/>
            <person name="Almeida J.M.G.C.F."/>
            <person name="Fonseca A."/>
            <person name="Kumar A.A."/>
            <person name="Salojaervi J."/>
            <person name="Overmyer K."/>
            <person name="Hauser P.M."/>
            <person name="Pagni M."/>
        </authorList>
    </citation>
    <scope>NUCLEOTIDE SEQUENCE [LARGE SCALE GENOMIC DNA]</scope>
    <source>
        <strain evidence="2">PYCC 5710 / ATCC 11124 / CBS 356.35 / IMI 108563 / JCM 9778 / NBRC 8474</strain>
    </source>
</reference>
<dbReference type="VEuPathDB" id="FungiDB:TAPDE_002327"/>
<keyword evidence="2" id="KW-1185">Reference proteome</keyword>
<organism evidence="1 2">
    <name type="scientific">Taphrina deformans (strain PYCC 5710 / ATCC 11124 / CBS 356.35 / IMI 108563 / JCM 9778 / NBRC 8474)</name>
    <name type="common">Peach leaf curl fungus</name>
    <name type="synonym">Lalaria deformans</name>
    <dbReference type="NCBI Taxonomy" id="1097556"/>
    <lineage>
        <taxon>Eukaryota</taxon>
        <taxon>Fungi</taxon>
        <taxon>Dikarya</taxon>
        <taxon>Ascomycota</taxon>
        <taxon>Taphrinomycotina</taxon>
        <taxon>Taphrinomycetes</taxon>
        <taxon>Taphrinales</taxon>
        <taxon>Taphrinaceae</taxon>
        <taxon>Taphrina</taxon>
    </lineage>
</organism>
<dbReference type="EMBL" id="CAHR02000080">
    <property type="protein sequence ID" value="CCG82309.1"/>
    <property type="molecule type" value="Genomic_DNA"/>
</dbReference>
<accession>R4XG00</accession>
<evidence type="ECO:0000313" key="1">
    <source>
        <dbReference type="EMBL" id="CCG82309.1"/>
    </source>
</evidence>
<dbReference type="AlphaFoldDB" id="R4XG00"/>
<evidence type="ECO:0000313" key="2">
    <source>
        <dbReference type="Proteomes" id="UP000013776"/>
    </source>
</evidence>
<dbReference type="Proteomes" id="UP000013776">
    <property type="component" value="Unassembled WGS sequence"/>
</dbReference>
<gene>
    <name evidence="1" type="ORF">TAPDE_002327</name>
</gene>
<comment type="caution">
    <text evidence="1">The sequence shown here is derived from an EMBL/GenBank/DDBJ whole genome shotgun (WGS) entry which is preliminary data.</text>
</comment>
<protein>
    <submittedName>
        <fullName evidence="1">Carboxylesterase family protein</fullName>
    </submittedName>
</protein>